<dbReference type="SUPFAM" id="SSF56672">
    <property type="entry name" value="DNA/RNA polymerases"/>
    <property type="match status" value="1"/>
</dbReference>
<dbReference type="Proteomes" id="UP000230423">
    <property type="component" value="Unassembled WGS sequence"/>
</dbReference>
<dbReference type="InterPro" id="IPR050951">
    <property type="entry name" value="Retrovirus_Pol_polyprotein"/>
</dbReference>
<dbReference type="Pfam" id="PF17919">
    <property type="entry name" value="RT_RNaseH_2"/>
    <property type="match status" value="1"/>
</dbReference>
<dbReference type="InterPro" id="IPR043502">
    <property type="entry name" value="DNA/RNA_pol_sf"/>
</dbReference>
<dbReference type="OrthoDB" id="5850908at2759"/>
<reference evidence="4 5" key="1">
    <citation type="submission" date="2015-09" db="EMBL/GenBank/DDBJ databases">
        <title>Draft genome of the parasitic nematode Teladorsagia circumcincta isolate WARC Sus (inbred).</title>
        <authorList>
            <person name="Mitreva M."/>
        </authorList>
    </citation>
    <scope>NUCLEOTIDE SEQUENCE [LARGE SCALE GENOMIC DNA]</scope>
    <source>
        <strain evidence="4 5">S</strain>
    </source>
</reference>
<evidence type="ECO:0000313" key="5">
    <source>
        <dbReference type="Proteomes" id="UP000230423"/>
    </source>
</evidence>
<dbReference type="FunFam" id="3.30.70.270:FF:000020">
    <property type="entry name" value="Transposon Tf2-6 polyprotein-like Protein"/>
    <property type="match status" value="1"/>
</dbReference>
<evidence type="ECO:0000313" key="4">
    <source>
        <dbReference type="EMBL" id="PIO75461.1"/>
    </source>
</evidence>
<dbReference type="PANTHER" id="PTHR37984">
    <property type="entry name" value="PROTEIN CBG26694"/>
    <property type="match status" value="1"/>
</dbReference>
<gene>
    <name evidence="4" type="ORF">TELCIR_02485</name>
</gene>
<evidence type="ECO:0000259" key="3">
    <source>
        <dbReference type="Pfam" id="PF17919"/>
    </source>
</evidence>
<dbReference type="AlphaFoldDB" id="A0A2G9UYZ2"/>
<accession>A0A2G9UYZ2</accession>
<organism evidence="4 5">
    <name type="scientific">Teladorsagia circumcincta</name>
    <name type="common">Brown stomach worm</name>
    <name type="synonym">Ostertagia circumcincta</name>
    <dbReference type="NCBI Taxonomy" id="45464"/>
    <lineage>
        <taxon>Eukaryota</taxon>
        <taxon>Metazoa</taxon>
        <taxon>Ecdysozoa</taxon>
        <taxon>Nematoda</taxon>
        <taxon>Chromadorea</taxon>
        <taxon>Rhabditida</taxon>
        <taxon>Rhabditina</taxon>
        <taxon>Rhabditomorpha</taxon>
        <taxon>Strongyloidea</taxon>
        <taxon>Trichostrongylidae</taxon>
        <taxon>Teladorsagia</taxon>
    </lineage>
</organism>
<sequence>MPPPKNVSQLRAFFGLVNFYGNFVKNLHNLRVPLNALTKKDATFLWTPTCQSSFDRIKAILKSDLLLTHYDPSLPIVVAADASSYGIGAVLSHQSPDGSEKSFIMQAGL</sequence>
<evidence type="ECO:0000256" key="2">
    <source>
        <dbReference type="ARBA" id="ARBA00023268"/>
    </source>
</evidence>
<keyword evidence="2" id="KW-0511">Multifunctional enzyme</keyword>
<evidence type="ECO:0000256" key="1">
    <source>
        <dbReference type="ARBA" id="ARBA00012493"/>
    </source>
</evidence>
<dbReference type="InterPro" id="IPR043128">
    <property type="entry name" value="Rev_trsase/Diguanyl_cyclase"/>
</dbReference>
<name>A0A2G9UYZ2_TELCI</name>
<dbReference type="EMBL" id="KZ345140">
    <property type="protein sequence ID" value="PIO75461.1"/>
    <property type="molecule type" value="Genomic_DNA"/>
</dbReference>
<protein>
    <recommendedName>
        <fullName evidence="1">RNA-directed DNA polymerase</fullName>
        <ecNumber evidence="1">2.7.7.49</ecNumber>
    </recommendedName>
</protein>
<dbReference type="InterPro" id="IPR041577">
    <property type="entry name" value="RT_RNaseH_2"/>
</dbReference>
<keyword evidence="5" id="KW-1185">Reference proteome</keyword>
<dbReference type="EC" id="2.7.7.49" evidence="1"/>
<dbReference type="Gene3D" id="3.30.70.270">
    <property type="match status" value="1"/>
</dbReference>
<feature type="domain" description="Reverse transcriptase/retrotransposon-derived protein RNase H-like" evidence="3">
    <location>
        <begin position="46"/>
        <end position="101"/>
    </location>
</feature>
<dbReference type="PANTHER" id="PTHR37984:SF5">
    <property type="entry name" value="PROTEIN NYNRIN-LIKE"/>
    <property type="match status" value="1"/>
</dbReference>
<proteinExistence type="predicted"/>
<dbReference type="GO" id="GO:0003964">
    <property type="term" value="F:RNA-directed DNA polymerase activity"/>
    <property type="evidence" value="ECO:0007669"/>
    <property type="project" value="UniProtKB-EC"/>
</dbReference>